<proteinExistence type="predicted"/>
<dbReference type="Proteomes" id="UP000181898">
    <property type="component" value="Chromosome"/>
</dbReference>
<dbReference type="EMBL" id="CP018155">
    <property type="protein sequence ID" value="APG65835.1"/>
    <property type="molecule type" value="Genomic_DNA"/>
</dbReference>
<gene>
    <name evidence="2" type="ORF">LPB136_10870</name>
</gene>
<sequence length="76" mass="8535">MKKILVLIAVVFTTNAFCLNNNIVEDPHTVLTSCGTSFEYDDSGMSTDEMFDAAESIEWLDCEGGREMLQNLQYAF</sequence>
<dbReference type="STRING" id="1850252.LPB136_10870"/>
<organism evidence="2 3">
    <name type="scientific">Tenacibaculum todarodis</name>
    <dbReference type="NCBI Taxonomy" id="1850252"/>
    <lineage>
        <taxon>Bacteria</taxon>
        <taxon>Pseudomonadati</taxon>
        <taxon>Bacteroidota</taxon>
        <taxon>Flavobacteriia</taxon>
        <taxon>Flavobacteriales</taxon>
        <taxon>Flavobacteriaceae</taxon>
        <taxon>Tenacibaculum</taxon>
    </lineage>
</organism>
<dbReference type="KEGG" id="ten:LPB136_10870"/>
<evidence type="ECO:0000313" key="3">
    <source>
        <dbReference type="Proteomes" id="UP000181898"/>
    </source>
</evidence>
<protein>
    <submittedName>
        <fullName evidence="2">Uncharacterized protein</fullName>
    </submittedName>
</protein>
<reference evidence="2 3" key="1">
    <citation type="submission" date="2016-11" db="EMBL/GenBank/DDBJ databases">
        <title>Tenacibaculum sp. LPB0136, isolated from marine environment.</title>
        <authorList>
            <person name="Kim E."/>
            <person name="Yi H."/>
        </authorList>
    </citation>
    <scope>NUCLEOTIDE SEQUENCE [LARGE SCALE GENOMIC DNA]</scope>
    <source>
        <strain evidence="2 3">LPB0136</strain>
    </source>
</reference>
<evidence type="ECO:0000313" key="2">
    <source>
        <dbReference type="EMBL" id="APG65835.1"/>
    </source>
</evidence>
<name>A0A1L3JL12_9FLAO</name>
<dbReference type="RefSeq" id="WP_072556359.1">
    <property type="nucleotide sequence ID" value="NZ_CP018155.1"/>
</dbReference>
<keyword evidence="1" id="KW-0732">Signal</keyword>
<feature type="signal peptide" evidence="1">
    <location>
        <begin position="1"/>
        <end position="18"/>
    </location>
</feature>
<dbReference type="AlphaFoldDB" id="A0A1L3JL12"/>
<keyword evidence="3" id="KW-1185">Reference proteome</keyword>
<feature type="chain" id="PRO_5012679209" evidence="1">
    <location>
        <begin position="19"/>
        <end position="76"/>
    </location>
</feature>
<evidence type="ECO:0000256" key="1">
    <source>
        <dbReference type="SAM" id="SignalP"/>
    </source>
</evidence>
<accession>A0A1L3JL12</accession>